<evidence type="ECO:0000313" key="8">
    <source>
        <dbReference type="EMBL" id="ADX47030.1"/>
    </source>
</evidence>
<dbReference type="InterPro" id="IPR000847">
    <property type="entry name" value="LysR_HTH_N"/>
</dbReference>
<evidence type="ECO:0000259" key="7">
    <source>
        <dbReference type="PROSITE" id="PS51866"/>
    </source>
</evidence>
<dbReference type="KEGG" id="aaa:Acav_3128"/>
<dbReference type="RefSeq" id="WP_013595519.1">
    <property type="nucleotide sequence ID" value="NC_015138.1"/>
</dbReference>
<dbReference type="AlphaFoldDB" id="F0Q7F7"/>
<dbReference type="PROSITE" id="PS51866">
    <property type="entry name" value="MOP"/>
    <property type="match status" value="1"/>
</dbReference>
<evidence type="ECO:0000256" key="3">
    <source>
        <dbReference type="ARBA" id="ARBA00022505"/>
    </source>
</evidence>
<keyword evidence="4" id="KW-0677">Repeat</keyword>
<comment type="similarity">
    <text evidence="1 5">Belongs to the ModE family.</text>
</comment>
<dbReference type="Proteomes" id="UP000002482">
    <property type="component" value="Chromosome"/>
</dbReference>
<dbReference type="EMBL" id="CP002521">
    <property type="protein sequence ID" value="ADX47030.1"/>
    <property type="molecule type" value="Genomic_DNA"/>
</dbReference>
<feature type="region of interest" description="Disordered" evidence="6">
    <location>
        <begin position="117"/>
        <end position="138"/>
    </location>
</feature>
<dbReference type="GeneID" id="34237570"/>
<evidence type="ECO:0000256" key="6">
    <source>
        <dbReference type="SAM" id="MobiDB-lite"/>
    </source>
</evidence>
<dbReference type="PANTHER" id="PTHR30432">
    <property type="entry name" value="TRANSCRIPTIONAL REGULATOR MODE"/>
    <property type="match status" value="1"/>
</dbReference>
<dbReference type="InterPro" id="IPR005116">
    <property type="entry name" value="Transp-assoc_OB_typ1"/>
</dbReference>
<dbReference type="InterPro" id="IPR036388">
    <property type="entry name" value="WH-like_DNA-bd_sf"/>
</dbReference>
<dbReference type="PIRSF" id="PIRSF005763">
    <property type="entry name" value="Txn_reg_ModE"/>
    <property type="match status" value="1"/>
</dbReference>
<proteinExistence type="inferred from homology"/>
<dbReference type="HOGENOM" id="CLU_087839_0_0_4"/>
<dbReference type="InterPro" id="IPR004606">
    <property type="entry name" value="Mop_domain"/>
</dbReference>
<reference evidence="8" key="1">
    <citation type="submission" date="2011-02" db="EMBL/GenBank/DDBJ databases">
        <title>Complete sequence of Acidovorax avenae subsp. avenae ATCC 19860.</title>
        <authorList>
            <consortium name="US DOE Joint Genome Institute"/>
            <person name="Lucas S."/>
            <person name="Copeland A."/>
            <person name="Lapidus A."/>
            <person name="Cheng J.-F."/>
            <person name="Goodwin L."/>
            <person name="Pitluck S."/>
            <person name="Chertkov O."/>
            <person name="Held B."/>
            <person name="Detter J.C."/>
            <person name="Han C."/>
            <person name="Tapia R."/>
            <person name="Land M."/>
            <person name="Hauser L."/>
            <person name="Kyrpides N."/>
            <person name="Ivanova N."/>
            <person name="Ovchinnikova G."/>
            <person name="Pagani I."/>
            <person name="Gordon S."/>
            <person name="Woyke T."/>
        </authorList>
    </citation>
    <scope>NUCLEOTIDE SEQUENCE</scope>
    <source>
        <strain evidence="8">ATCC 19860</strain>
    </source>
</reference>
<keyword evidence="3 5" id="KW-0500">Molybdenum</keyword>
<evidence type="ECO:0000313" key="9">
    <source>
        <dbReference type="Proteomes" id="UP000002482"/>
    </source>
</evidence>
<evidence type="ECO:0000256" key="4">
    <source>
        <dbReference type="ARBA" id="ARBA00022737"/>
    </source>
</evidence>
<evidence type="ECO:0000256" key="5">
    <source>
        <dbReference type="PIRNR" id="PIRNR005763"/>
    </source>
</evidence>
<dbReference type="OrthoDB" id="9800709at2"/>
<dbReference type="GO" id="GO:0015689">
    <property type="term" value="P:molybdate ion transport"/>
    <property type="evidence" value="ECO:0007669"/>
    <property type="project" value="UniProtKB-UniRule"/>
</dbReference>
<dbReference type="PANTHER" id="PTHR30432:SF1">
    <property type="entry name" value="DNA-BINDING TRANSCRIPTIONAL DUAL REGULATOR MODE"/>
    <property type="match status" value="1"/>
</dbReference>
<dbReference type="Pfam" id="PF00126">
    <property type="entry name" value="HTH_1"/>
    <property type="match status" value="1"/>
</dbReference>
<sequence length="305" mass="30612">MPSRAPHLPSSSRAAPLAPAALSDALAHGPADRRVAVLREIGAGGSISQAARVVGVSYKAAWQAVDTLTNLAGVPLVERAVGGAGGGGARLTEAGHALLRTADALAQARAGVLARASTSGAQASNPGGHGGPGGQSRAVRPAAGLALRTSMRNQWPCVVQALEPMGPVVRVWLQGEPAAEQGAMPPEGGLRLCARITRESAELLGLQPGTAVLALCKATAVRVEPAQPVRAAARRGPGEGASNAWPGRVVRLSRGGAQGDEVSAELDAGVRMVGFAEPGSGLRAGRRVVMSVDESAVVLAVVDAV</sequence>
<dbReference type="Gene3D" id="1.10.10.10">
    <property type="entry name" value="Winged helix-like DNA-binding domain superfamily/Winged helix DNA-binding domain"/>
    <property type="match status" value="1"/>
</dbReference>
<organism evidence="8 9">
    <name type="scientific">Paracidovorax avenae (strain ATCC 19860 / DSM 7227 / CCUG 15838 / JCM 20985 / LMG 2117 / NCPPB 1011)</name>
    <name type="common">Acidovorax avenae</name>
    <dbReference type="NCBI Taxonomy" id="643561"/>
    <lineage>
        <taxon>Bacteria</taxon>
        <taxon>Pseudomonadati</taxon>
        <taxon>Pseudomonadota</taxon>
        <taxon>Betaproteobacteria</taxon>
        <taxon>Burkholderiales</taxon>
        <taxon>Comamonadaceae</taxon>
        <taxon>Paracidovorax</taxon>
    </lineage>
</organism>
<dbReference type="InterPro" id="IPR008995">
    <property type="entry name" value="Mo/tungstate-bd_C_term_dom"/>
</dbReference>
<dbReference type="InterPro" id="IPR036390">
    <property type="entry name" value="WH_DNA-bd_sf"/>
</dbReference>
<protein>
    <submittedName>
        <fullName evidence="8">Putative transcriptional regulator, ModE family</fullName>
    </submittedName>
</protein>
<evidence type="ECO:0000256" key="2">
    <source>
        <dbReference type="ARBA" id="ARBA00022448"/>
    </source>
</evidence>
<dbReference type="Pfam" id="PF03459">
    <property type="entry name" value="TOBE"/>
    <property type="match status" value="1"/>
</dbReference>
<dbReference type="InterPro" id="IPR051815">
    <property type="entry name" value="Molybdate_resp_trans_reg"/>
</dbReference>
<keyword evidence="9" id="KW-1185">Reference proteome</keyword>
<keyword evidence="2 5" id="KW-0813">Transport</keyword>
<dbReference type="GO" id="GO:0003700">
    <property type="term" value="F:DNA-binding transcription factor activity"/>
    <property type="evidence" value="ECO:0007669"/>
    <property type="project" value="InterPro"/>
</dbReference>
<gene>
    <name evidence="8" type="ordered locus">Acav_3128</name>
</gene>
<dbReference type="InterPro" id="IPR016462">
    <property type="entry name" value="ModE"/>
</dbReference>
<feature type="domain" description="Mop" evidence="7">
    <location>
        <begin position="148"/>
        <end position="225"/>
    </location>
</feature>
<dbReference type="GO" id="GO:0030151">
    <property type="term" value="F:molybdenum ion binding"/>
    <property type="evidence" value="ECO:0007669"/>
    <property type="project" value="UniProtKB-UniRule"/>
</dbReference>
<evidence type="ECO:0000256" key="1">
    <source>
        <dbReference type="ARBA" id="ARBA00008110"/>
    </source>
</evidence>
<dbReference type="SUPFAM" id="SSF46785">
    <property type="entry name" value="Winged helix' DNA-binding domain"/>
    <property type="match status" value="1"/>
</dbReference>
<dbReference type="Gene3D" id="2.40.50.100">
    <property type="match status" value="1"/>
</dbReference>
<name>F0Q7F7_PARA1</name>
<dbReference type="SUPFAM" id="SSF50331">
    <property type="entry name" value="MOP-like"/>
    <property type="match status" value="1"/>
</dbReference>
<accession>F0Q7F7</accession>